<organism evidence="1 2">
    <name type="scientific">Cytobacillus oceanisediminis</name>
    <dbReference type="NCBI Taxonomy" id="665099"/>
    <lineage>
        <taxon>Bacteria</taxon>
        <taxon>Bacillati</taxon>
        <taxon>Bacillota</taxon>
        <taxon>Bacilli</taxon>
        <taxon>Bacillales</taxon>
        <taxon>Bacillaceae</taxon>
        <taxon>Cytobacillus</taxon>
    </lineage>
</organism>
<reference evidence="1 2" key="1">
    <citation type="submission" date="2018-05" db="EMBL/GenBank/DDBJ databases">
        <title>Freshwater and sediment microbial communities from various areas in North America, analyzing microbe dynamics in response to fracking.</title>
        <authorList>
            <person name="Lamendella R."/>
        </authorList>
    </citation>
    <scope>NUCLEOTIDE SEQUENCE [LARGE SCALE GENOMIC DNA]</scope>
    <source>
        <strain evidence="1 2">15_TX</strain>
    </source>
</reference>
<protein>
    <submittedName>
        <fullName evidence="1">Uncharacterized protein</fullName>
    </submittedName>
</protein>
<comment type="caution">
    <text evidence="1">The sequence shown here is derived from an EMBL/GenBank/DDBJ whole genome shotgun (WGS) entry which is preliminary data.</text>
</comment>
<dbReference type="Proteomes" id="UP000247150">
    <property type="component" value="Unassembled WGS sequence"/>
</dbReference>
<dbReference type="AlphaFoldDB" id="A0A2V3ADL4"/>
<name>A0A2V3ADL4_9BACI</name>
<accession>A0A2V3ADL4</accession>
<gene>
    <name evidence="1" type="ORF">DFO73_101183</name>
</gene>
<dbReference type="EMBL" id="QGTW01000001">
    <property type="protein sequence ID" value="PWW31925.1"/>
    <property type="molecule type" value="Genomic_DNA"/>
</dbReference>
<sequence length="51" mass="5993">MCLCHEINKRFSPKDLYHGRTLQPAKVKRLNYAPAQVKTKKTPQSFSKYLK</sequence>
<proteinExistence type="predicted"/>
<evidence type="ECO:0000313" key="2">
    <source>
        <dbReference type="Proteomes" id="UP000247150"/>
    </source>
</evidence>
<evidence type="ECO:0000313" key="1">
    <source>
        <dbReference type="EMBL" id="PWW31925.1"/>
    </source>
</evidence>